<sequence length="227" mass="25742">MKDDNGHKTLESMSQAVWYNRWTLKQFKKFLMGDILEVGCGIGTFSKDLTRYGKVVGTDIDKQNLKQAKKVKNVKVGYGDIEMAKYFFNNRHFDTVVCLNVLEHIKNDNQSLINIYKLLKTGGHLILLVPFHPDLYGEIDKSIGHFRRYTKESLQRSLNSSGLKIVRIRVVNFLGGIGWFLAGRVLKNKIVGKNKIGIFNLIAPLVLPLEELIEPPLGTSILVIAKK</sequence>
<protein>
    <recommendedName>
        <fullName evidence="1">Methyltransferase type 11 domain-containing protein</fullName>
    </recommendedName>
</protein>
<accession>A0A1F5MJ97</accession>
<dbReference type="PANTHER" id="PTHR43861">
    <property type="entry name" value="TRANS-ACONITATE 2-METHYLTRANSFERASE-RELATED"/>
    <property type="match status" value="1"/>
</dbReference>
<comment type="caution">
    <text evidence="2">The sequence shown here is derived from an EMBL/GenBank/DDBJ whole genome shotgun (WGS) entry which is preliminary data.</text>
</comment>
<dbReference type="InterPro" id="IPR013216">
    <property type="entry name" value="Methyltransf_11"/>
</dbReference>
<dbReference type="PANTHER" id="PTHR43861:SF6">
    <property type="entry name" value="METHYLTRANSFERASE TYPE 11"/>
    <property type="match status" value="1"/>
</dbReference>
<evidence type="ECO:0000259" key="1">
    <source>
        <dbReference type="Pfam" id="PF08241"/>
    </source>
</evidence>
<evidence type="ECO:0000313" key="2">
    <source>
        <dbReference type="EMBL" id="OGE65428.1"/>
    </source>
</evidence>
<dbReference type="SUPFAM" id="SSF53335">
    <property type="entry name" value="S-adenosyl-L-methionine-dependent methyltransferases"/>
    <property type="match status" value="1"/>
</dbReference>
<feature type="domain" description="Methyltransferase type 11" evidence="1">
    <location>
        <begin position="36"/>
        <end position="127"/>
    </location>
</feature>
<dbReference type="Proteomes" id="UP000178017">
    <property type="component" value="Unassembled WGS sequence"/>
</dbReference>
<dbReference type="EMBL" id="MFDO01000018">
    <property type="protein sequence ID" value="OGE65428.1"/>
    <property type="molecule type" value="Genomic_DNA"/>
</dbReference>
<organism evidence="2 3">
    <name type="scientific">Candidatus Daviesbacteria bacterium RIFCSPLOWO2_01_FULL_40_24</name>
    <dbReference type="NCBI Taxonomy" id="1797787"/>
    <lineage>
        <taxon>Bacteria</taxon>
        <taxon>Candidatus Daviesiibacteriota</taxon>
    </lineage>
</organism>
<dbReference type="Gene3D" id="3.40.50.150">
    <property type="entry name" value="Vaccinia Virus protein VP39"/>
    <property type="match status" value="1"/>
</dbReference>
<dbReference type="Pfam" id="PF08241">
    <property type="entry name" value="Methyltransf_11"/>
    <property type="match status" value="1"/>
</dbReference>
<reference evidence="2 3" key="1">
    <citation type="journal article" date="2016" name="Nat. Commun.">
        <title>Thousands of microbial genomes shed light on interconnected biogeochemical processes in an aquifer system.</title>
        <authorList>
            <person name="Anantharaman K."/>
            <person name="Brown C.T."/>
            <person name="Hug L.A."/>
            <person name="Sharon I."/>
            <person name="Castelle C.J."/>
            <person name="Probst A.J."/>
            <person name="Thomas B.C."/>
            <person name="Singh A."/>
            <person name="Wilkins M.J."/>
            <person name="Karaoz U."/>
            <person name="Brodie E.L."/>
            <person name="Williams K.H."/>
            <person name="Hubbard S.S."/>
            <person name="Banfield J.F."/>
        </authorList>
    </citation>
    <scope>NUCLEOTIDE SEQUENCE [LARGE SCALE GENOMIC DNA]</scope>
</reference>
<dbReference type="AlphaFoldDB" id="A0A1F5MJ97"/>
<dbReference type="GO" id="GO:0008757">
    <property type="term" value="F:S-adenosylmethionine-dependent methyltransferase activity"/>
    <property type="evidence" value="ECO:0007669"/>
    <property type="project" value="InterPro"/>
</dbReference>
<dbReference type="InterPro" id="IPR029063">
    <property type="entry name" value="SAM-dependent_MTases_sf"/>
</dbReference>
<proteinExistence type="predicted"/>
<evidence type="ECO:0000313" key="3">
    <source>
        <dbReference type="Proteomes" id="UP000178017"/>
    </source>
</evidence>
<dbReference type="CDD" id="cd02440">
    <property type="entry name" value="AdoMet_MTases"/>
    <property type="match status" value="1"/>
</dbReference>
<name>A0A1F5MJ97_9BACT</name>
<gene>
    <name evidence="2" type="ORF">A3B49_00895</name>
</gene>